<proteinExistence type="predicted"/>
<dbReference type="AlphaFoldDB" id="A0A7S7NNF9"/>
<accession>A0A7S7NNF9</accession>
<dbReference type="SUPFAM" id="SSF50939">
    <property type="entry name" value="Sialidases"/>
    <property type="match status" value="1"/>
</dbReference>
<dbReference type="Proteomes" id="UP000593892">
    <property type="component" value="Chromosome"/>
</dbReference>
<name>A0A7S7NNF9_PALFE</name>
<evidence type="ECO:0000313" key="1">
    <source>
        <dbReference type="EMBL" id="QOY86837.1"/>
    </source>
</evidence>
<sequence>MFLFAFLLLMNSDGPTAPVGPMRQPQVAVSNGQVGMTYGGPGAIYFAASPDQGRSFGAPVKVADTAVLALGRHRGPRLAITDSAYVITAVAGAAKDTGPHAHGLPADGNLLAWRSTDKGKTWSYTGPVNDEPGSAREGLHAMAAGPNGKVFAVWLDLRTKGTKLYGSQSSDGGKTWSKNVLVYESPGGTICQCCHPSTHIDAQGNIWVMWRNALDGSRDLYVAKSTDGVHFEAAAKQGEATWKLDACPMDGGGFYVENGKVTSSWRRESDVFLSEPGKPERRIAAGKDSSIAKGRKGAYVAWTRGTSGVELLTPGSSQPRVLSPDGSFVNLTSLPDGSVLAAWETPRGVESKRLD</sequence>
<dbReference type="KEGG" id="pfer:IRI77_29260"/>
<gene>
    <name evidence="1" type="ORF">IRI77_29260</name>
</gene>
<evidence type="ECO:0000313" key="2">
    <source>
        <dbReference type="Proteomes" id="UP000593892"/>
    </source>
</evidence>
<dbReference type="EMBL" id="CP063849">
    <property type="protein sequence ID" value="QOY86837.1"/>
    <property type="molecule type" value="Genomic_DNA"/>
</dbReference>
<dbReference type="Gene3D" id="2.120.10.10">
    <property type="match status" value="1"/>
</dbReference>
<reference evidence="1 2" key="1">
    <citation type="submission" date="2020-10" db="EMBL/GenBank/DDBJ databases">
        <title>Complete genome sequence of Paludibaculum fermentans P105T, a facultatively anaerobic acidobacterium capable of dissimilatory Fe(III) reduction.</title>
        <authorList>
            <person name="Dedysh S.N."/>
            <person name="Beletsky A.V."/>
            <person name="Kulichevskaya I.S."/>
            <person name="Mardanov A.V."/>
            <person name="Ravin N.V."/>
        </authorList>
    </citation>
    <scope>NUCLEOTIDE SEQUENCE [LARGE SCALE GENOMIC DNA]</scope>
    <source>
        <strain evidence="1 2">P105</strain>
    </source>
</reference>
<dbReference type="RefSeq" id="WP_194448506.1">
    <property type="nucleotide sequence ID" value="NZ_CP063849.1"/>
</dbReference>
<dbReference type="InterPro" id="IPR036278">
    <property type="entry name" value="Sialidase_sf"/>
</dbReference>
<protein>
    <submittedName>
        <fullName evidence="1">Exo-alpha-sialidase</fullName>
    </submittedName>
</protein>
<keyword evidence="2" id="KW-1185">Reference proteome</keyword>
<organism evidence="1 2">
    <name type="scientific">Paludibaculum fermentans</name>
    <dbReference type="NCBI Taxonomy" id="1473598"/>
    <lineage>
        <taxon>Bacteria</taxon>
        <taxon>Pseudomonadati</taxon>
        <taxon>Acidobacteriota</taxon>
        <taxon>Terriglobia</taxon>
        <taxon>Bryobacterales</taxon>
        <taxon>Bryobacteraceae</taxon>
        <taxon>Paludibaculum</taxon>
    </lineage>
</organism>
<dbReference type="CDD" id="cd15482">
    <property type="entry name" value="Sialidase_non-viral"/>
    <property type="match status" value="1"/>
</dbReference>